<sequence>MCIQVRVAQDPSPPPDYGDCVYTRPDPPQVERGGVLIVYLSNLNCDLPTEPSTLPSSTEPESVSQQPTATEEPSSPAPPDSEPPP</sequence>
<organism evidence="2 3">
    <name type="scientific">Actinokineospora soli</name>
    <dbReference type="NCBI Taxonomy" id="1048753"/>
    <lineage>
        <taxon>Bacteria</taxon>
        <taxon>Bacillati</taxon>
        <taxon>Actinomycetota</taxon>
        <taxon>Actinomycetes</taxon>
        <taxon>Pseudonocardiales</taxon>
        <taxon>Pseudonocardiaceae</taxon>
        <taxon>Actinokineospora</taxon>
    </lineage>
</organism>
<feature type="compositionally biased region" description="Pro residues" evidence="1">
    <location>
        <begin position="75"/>
        <end position="85"/>
    </location>
</feature>
<evidence type="ECO:0000313" key="3">
    <source>
        <dbReference type="Proteomes" id="UP001596512"/>
    </source>
</evidence>
<feature type="region of interest" description="Disordered" evidence="1">
    <location>
        <begin position="1"/>
        <end position="28"/>
    </location>
</feature>
<accession>A0ABW2TR34</accession>
<dbReference type="EMBL" id="JBHTEY010000004">
    <property type="protein sequence ID" value="MFC7615261.1"/>
    <property type="molecule type" value="Genomic_DNA"/>
</dbReference>
<proteinExistence type="predicted"/>
<comment type="caution">
    <text evidence="2">The sequence shown here is derived from an EMBL/GenBank/DDBJ whole genome shotgun (WGS) entry which is preliminary data.</text>
</comment>
<dbReference type="Proteomes" id="UP001596512">
    <property type="component" value="Unassembled WGS sequence"/>
</dbReference>
<evidence type="ECO:0000313" key="2">
    <source>
        <dbReference type="EMBL" id="MFC7615261.1"/>
    </source>
</evidence>
<reference evidence="3" key="1">
    <citation type="journal article" date="2019" name="Int. J. Syst. Evol. Microbiol.">
        <title>The Global Catalogue of Microorganisms (GCM) 10K type strain sequencing project: providing services to taxonomists for standard genome sequencing and annotation.</title>
        <authorList>
            <consortium name="The Broad Institute Genomics Platform"/>
            <consortium name="The Broad Institute Genome Sequencing Center for Infectious Disease"/>
            <person name="Wu L."/>
            <person name="Ma J."/>
        </authorList>
    </citation>
    <scope>NUCLEOTIDE SEQUENCE [LARGE SCALE GENOMIC DNA]</scope>
    <source>
        <strain evidence="3">JCM 17695</strain>
    </source>
</reference>
<keyword evidence="3" id="KW-1185">Reference proteome</keyword>
<feature type="region of interest" description="Disordered" evidence="1">
    <location>
        <begin position="46"/>
        <end position="85"/>
    </location>
</feature>
<protein>
    <submittedName>
        <fullName evidence="2">Uncharacterized protein</fullName>
    </submittedName>
</protein>
<evidence type="ECO:0000256" key="1">
    <source>
        <dbReference type="SAM" id="MobiDB-lite"/>
    </source>
</evidence>
<name>A0ABW2TR34_9PSEU</name>
<gene>
    <name evidence="2" type="ORF">ACFQV2_18870</name>
</gene>
<feature type="compositionally biased region" description="Low complexity" evidence="1">
    <location>
        <begin position="47"/>
        <end position="74"/>
    </location>
</feature>